<dbReference type="SUPFAM" id="SSF52096">
    <property type="entry name" value="ClpP/crotonase"/>
    <property type="match status" value="1"/>
</dbReference>
<proteinExistence type="inferred from homology"/>
<dbReference type="InterPro" id="IPR018376">
    <property type="entry name" value="Enoyl-CoA_hyd/isom_CS"/>
</dbReference>
<dbReference type="InterPro" id="IPR001753">
    <property type="entry name" value="Enoyl-CoA_hydra/iso"/>
</dbReference>
<evidence type="ECO:0000313" key="3">
    <source>
        <dbReference type="EMBL" id="CAE0458976.1"/>
    </source>
</evidence>
<evidence type="ECO:0000256" key="2">
    <source>
        <dbReference type="RuleBase" id="RU003707"/>
    </source>
</evidence>
<dbReference type="Gene3D" id="3.90.226.10">
    <property type="entry name" value="2-enoyl-CoA Hydratase, Chain A, domain 1"/>
    <property type="match status" value="1"/>
</dbReference>
<protein>
    <recommendedName>
        <fullName evidence="4">3-hydroxyisobutyryl-coenzyme A hydrolase</fullName>
    </recommendedName>
</protein>
<dbReference type="AlphaFoldDB" id="A0A7S3PXJ3"/>
<dbReference type="PROSITE" id="PS00166">
    <property type="entry name" value="ENOYL_COA_HYDRATASE"/>
    <property type="match status" value="1"/>
</dbReference>
<dbReference type="PANTHER" id="PTHR11941">
    <property type="entry name" value="ENOYL-COA HYDRATASE-RELATED"/>
    <property type="match status" value="1"/>
</dbReference>
<accession>A0A7S3PXJ3</accession>
<gene>
    <name evidence="3" type="ORF">CDEB00056_LOCUS3817</name>
</gene>
<organism evidence="3">
    <name type="scientific">Chaetoceros debilis</name>
    <dbReference type="NCBI Taxonomy" id="122233"/>
    <lineage>
        <taxon>Eukaryota</taxon>
        <taxon>Sar</taxon>
        <taxon>Stramenopiles</taxon>
        <taxon>Ochrophyta</taxon>
        <taxon>Bacillariophyta</taxon>
        <taxon>Coscinodiscophyceae</taxon>
        <taxon>Chaetocerotophycidae</taxon>
        <taxon>Chaetocerotales</taxon>
        <taxon>Chaetocerotaceae</taxon>
        <taxon>Chaetoceros</taxon>
    </lineage>
</organism>
<sequence length="308" mass="33702">MYRSIRLLRSITSFRSLAVAERRHKSTTSSSSPLIQFSHDDDSKIGTITLNSPSTHNALTVEMASEFKSTVQQVKSMISNNDINVQIVILKGAGSNFSAGGDLKWLKALKNNPVHINSDIMYDFYTSYLCIRDIPVPIIASVDGYAIGAGACLALATDLRVMSSTSRIGFNFVKLGIHPGMGGSHYLPIVAGEAKAKEIMLIGDVMTAKEAKEAGIVNRTSTKTGQEFSSEVEDLATQISSHNPLALRSMVRTLRMREDAMHGGLEAALRREAHTQSLCFAKSDWGEGLDAAVERRQPNFDDYSNDWL</sequence>
<dbReference type="CDD" id="cd06558">
    <property type="entry name" value="crotonase-like"/>
    <property type="match status" value="1"/>
</dbReference>
<name>A0A7S3PXJ3_9STRA</name>
<dbReference type="GO" id="GO:0006635">
    <property type="term" value="P:fatty acid beta-oxidation"/>
    <property type="evidence" value="ECO:0007669"/>
    <property type="project" value="TreeGrafter"/>
</dbReference>
<dbReference type="EMBL" id="HBIO01005405">
    <property type="protein sequence ID" value="CAE0458976.1"/>
    <property type="molecule type" value="Transcribed_RNA"/>
</dbReference>
<dbReference type="Pfam" id="PF00378">
    <property type="entry name" value="ECH_1"/>
    <property type="match status" value="1"/>
</dbReference>
<comment type="similarity">
    <text evidence="1 2">Belongs to the enoyl-CoA hydratase/isomerase family.</text>
</comment>
<reference evidence="3" key="1">
    <citation type="submission" date="2021-01" db="EMBL/GenBank/DDBJ databases">
        <authorList>
            <person name="Corre E."/>
            <person name="Pelletier E."/>
            <person name="Niang G."/>
            <person name="Scheremetjew M."/>
            <person name="Finn R."/>
            <person name="Kale V."/>
            <person name="Holt S."/>
            <person name="Cochrane G."/>
            <person name="Meng A."/>
            <person name="Brown T."/>
            <person name="Cohen L."/>
        </authorList>
    </citation>
    <scope>NUCLEOTIDE SEQUENCE</scope>
    <source>
        <strain evidence="3">MM31A-1</strain>
    </source>
</reference>
<evidence type="ECO:0000256" key="1">
    <source>
        <dbReference type="ARBA" id="ARBA00005254"/>
    </source>
</evidence>
<dbReference type="InterPro" id="IPR029045">
    <property type="entry name" value="ClpP/crotonase-like_dom_sf"/>
</dbReference>
<dbReference type="GO" id="GO:0003824">
    <property type="term" value="F:catalytic activity"/>
    <property type="evidence" value="ECO:0007669"/>
    <property type="project" value="InterPro"/>
</dbReference>
<evidence type="ECO:0008006" key="4">
    <source>
        <dbReference type="Google" id="ProtNLM"/>
    </source>
</evidence>
<dbReference type="PANTHER" id="PTHR11941:SF54">
    <property type="entry name" value="ENOYL-COA HYDRATASE, MITOCHONDRIAL"/>
    <property type="match status" value="1"/>
</dbReference>